<feature type="non-terminal residue" evidence="2">
    <location>
        <position position="1"/>
    </location>
</feature>
<feature type="compositionally biased region" description="Basic and acidic residues" evidence="1">
    <location>
        <begin position="1"/>
        <end position="13"/>
    </location>
</feature>
<dbReference type="InterPro" id="IPR027417">
    <property type="entry name" value="P-loop_NTPase"/>
</dbReference>
<keyword evidence="2" id="KW-0808">Transferase</keyword>
<accession>A0A851X6D5</accession>
<sequence length="282" mass="31746">EKAIAAVKNRLESEEQSEESGIPEITADHPEVQAMVEEAMKSASVSEVTMSSQIHAEVLEGAIAELMKTNKDRFPGASEKGGWVVENYPLSADHWSALSEKGLLPDTVVCLKDTQKDGDCILHRAYLASRNENNSEILERPTDEALEKKEDDARGEMEETLTSEEDQSPASAEENGEKIMQPEFAEHGFPDTKEMKTIKKKIDLFRNDWKTLESAIKKSSRVQVVVLEIAEQTPESLLNQIVLVMERPFQYYGWKLSDEDLEEEAQDLAAEGENEEEEEEEE</sequence>
<organism evidence="2 3">
    <name type="scientific">Corvus moneduloides</name>
    <name type="common">New Caledonian crow</name>
    <dbReference type="NCBI Taxonomy" id="1196302"/>
    <lineage>
        <taxon>Eukaryota</taxon>
        <taxon>Metazoa</taxon>
        <taxon>Chordata</taxon>
        <taxon>Craniata</taxon>
        <taxon>Vertebrata</taxon>
        <taxon>Euteleostomi</taxon>
        <taxon>Archelosauria</taxon>
        <taxon>Archosauria</taxon>
        <taxon>Dinosauria</taxon>
        <taxon>Saurischia</taxon>
        <taxon>Theropoda</taxon>
        <taxon>Coelurosauria</taxon>
        <taxon>Aves</taxon>
        <taxon>Neognathae</taxon>
        <taxon>Neoaves</taxon>
        <taxon>Telluraves</taxon>
        <taxon>Australaves</taxon>
        <taxon>Passeriformes</taxon>
        <taxon>Corvoidea</taxon>
        <taxon>Corvidae</taxon>
        <taxon>Corvus</taxon>
    </lineage>
</organism>
<name>A0A851X6D5_CORMO</name>
<evidence type="ECO:0000313" key="2">
    <source>
        <dbReference type="EMBL" id="NXD61213.1"/>
    </source>
</evidence>
<comment type="caution">
    <text evidence="2">The sequence shown here is derived from an EMBL/GenBank/DDBJ whole genome shotgun (WGS) entry which is preliminary data.</text>
</comment>
<feature type="region of interest" description="Disordered" evidence="1">
    <location>
        <begin position="134"/>
        <end position="177"/>
    </location>
</feature>
<keyword evidence="2" id="KW-0418">Kinase</keyword>
<gene>
    <name evidence="2" type="primary">Ak9_2</name>
    <name evidence="2" type="ORF">CORMON_R15822</name>
</gene>
<feature type="region of interest" description="Disordered" evidence="1">
    <location>
        <begin position="262"/>
        <end position="282"/>
    </location>
</feature>
<feature type="region of interest" description="Disordered" evidence="1">
    <location>
        <begin position="1"/>
        <end position="28"/>
    </location>
</feature>
<dbReference type="AlphaFoldDB" id="A0A851X6D5"/>
<proteinExistence type="predicted"/>
<dbReference type="Proteomes" id="UP000603793">
    <property type="component" value="Unassembled WGS sequence"/>
</dbReference>
<evidence type="ECO:0000256" key="1">
    <source>
        <dbReference type="SAM" id="MobiDB-lite"/>
    </source>
</evidence>
<evidence type="ECO:0000313" key="3">
    <source>
        <dbReference type="Proteomes" id="UP000603793"/>
    </source>
</evidence>
<dbReference type="GO" id="GO:0016301">
    <property type="term" value="F:kinase activity"/>
    <property type="evidence" value="ECO:0007669"/>
    <property type="project" value="UniProtKB-KW"/>
</dbReference>
<feature type="non-terminal residue" evidence="2">
    <location>
        <position position="282"/>
    </location>
</feature>
<feature type="compositionally biased region" description="Acidic residues" evidence="1">
    <location>
        <begin position="158"/>
        <end position="167"/>
    </location>
</feature>
<protein>
    <submittedName>
        <fullName evidence="2">KAD9 kinase</fullName>
    </submittedName>
</protein>
<reference evidence="2" key="1">
    <citation type="submission" date="2019-09" db="EMBL/GenBank/DDBJ databases">
        <title>Bird 10,000 Genomes (B10K) Project - Family phase.</title>
        <authorList>
            <person name="Zhang G."/>
        </authorList>
    </citation>
    <scope>NUCLEOTIDE SEQUENCE</scope>
    <source>
        <strain evidence="2">OUT-0060</strain>
        <tissue evidence="2">Blood</tissue>
    </source>
</reference>
<dbReference type="Gene3D" id="3.40.50.300">
    <property type="entry name" value="P-loop containing nucleotide triphosphate hydrolases"/>
    <property type="match status" value="1"/>
</dbReference>
<dbReference type="EMBL" id="WBNF01002984">
    <property type="protein sequence ID" value="NXD61213.1"/>
    <property type="molecule type" value="Genomic_DNA"/>
</dbReference>
<feature type="compositionally biased region" description="Basic and acidic residues" evidence="1">
    <location>
        <begin position="137"/>
        <end position="157"/>
    </location>
</feature>